<dbReference type="InterPro" id="IPR029063">
    <property type="entry name" value="SAM-dependent_MTases_sf"/>
</dbReference>
<name>G5J7C2_CROWT</name>
<dbReference type="EMBL" id="AESD01000497">
    <property type="protein sequence ID" value="EHJ11918.1"/>
    <property type="molecule type" value="Genomic_DNA"/>
</dbReference>
<dbReference type="GeneID" id="88766914"/>
<dbReference type="InterPro" id="IPR006342">
    <property type="entry name" value="FkbM_mtfrase"/>
</dbReference>
<evidence type="ECO:0000259" key="1">
    <source>
        <dbReference type="Pfam" id="PF05050"/>
    </source>
</evidence>
<dbReference type="GO" id="GO:0032259">
    <property type="term" value="P:methylation"/>
    <property type="evidence" value="ECO:0007669"/>
    <property type="project" value="UniProtKB-KW"/>
</dbReference>
<dbReference type="PANTHER" id="PTHR34203">
    <property type="entry name" value="METHYLTRANSFERASE, FKBM FAMILY PROTEIN"/>
    <property type="match status" value="1"/>
</dbReference>
<keyword evidence="2" id="KW-0808">Transferase</keyword>
<keyword evidence="2" id="KW-0489">Methyltransferase</keyword>
<sequence>MIKRFLPSKLKNKLKEALGITGLHDRINSLEHTLSTYQKALSQPDSLKEALGITGLHDRINSLEHTLSTYQKALNQLHSLYNYSVLKEVDLVRYYGSLYFWYTRDISYQWISLSPEPLVIKNYKPTAADFSQDYINTGNLEQDYYALELDKPHLHEQELKHILFLHLWLNEIDFVFIDIGANYGNTAIPAAKFFKKYGQHNPIISFEPGFVYELFKNNVKINQLSDIIQPEKIALGNQNRPIVIKSMLEHSESNSTQELRQFYPDLQLASCHLVDGMTLDNYVEKHQIRSPLLVKIDAEGSDFQVLQGMNKLLNYDVVMLILEYDPKYLKNFMPGEEVLDKLSKDYKLFNMRTLDQNVQWKFSFIGEEMDSFITFSQNVMESPSGWTDILAVRKDLPNLDKLMERILGSAS</sequence>
<organism evidence="2 3">
    <name type="scientific">Crocosphaera watsonii WH 0003</name>
    <dbReference type="NCBI Taxonomy" id="423471"/>
    <lineage>
        <taxon>Bacteria</taxon>
        <taxon>Bacillati</taxon>
        <taxon>Cyanobacteriota</taxon>
        <taxon>Cyanophyceae</taxon>
        <taxon>Oscillatoriophycideae</taxon>
        <taxon>Chroococcales</taxon>
        <taxon>Aphanothecaceae</taxon>
        <taxon>Crocosphaera</taxon>
    </lineage>
</organism>
<dbReference type="PANTHER" id="PTHR34203:SF15">
    <property type="entry name" value="SLL1173 PROTEIN"/>
    <property type="match status" value="1"/>
</dbReference>
<comment type="caution">
    <text evidence="2">The sequence shown here is derived from an EMBL/GenBank/DDBJ whole genome shotgun (WGS) entry which is preliminary data.</text>
</comment>
<proteinExistence type="predicted"/>
<gene>
    <name evidence="2" type="ORF">CWATWH0003_3363</name>
</gene>
<dbReference type="PATRIC" id="fig|423471.3.peg.3161"/>
<dbReference type="InterPro" id="IPR052514">
    <property type="entry name" value="SAM-dependent_MTase"/>
</dbReference>
<dbReference type="SUPFAM" id="SSF53335">
    <property type="entry name" value="S-adenosyl-L-methionine-dependent methyltransferases"/>
    <property type="match status" value="1"/>
</dbReference>
<feature type="domain" description="Methyltransferase FkbM" evidence="1">
    <location>
        <begin position="178"/>
        <end position="326"/>
    </location>
</feature>
<reference evidence="2 3" key="1">
    <citation type="journal article" date="2011" name="Front. Microbiol.">
        <title>Two Strains of Crocosphaera watsonii with Highly Conserved Genomes are Distinguished by Strain-Specific Features.</title>
        <authorList>
            <person name="Bench S.R."/>
            <person name="Ilikchyan I.N."/>
            <person name="Tripp H.J."/>
            <person name="Zehr J.P."/>
        </authorList>
    </citation>
    <scope>NUCLEOTIDE SEQUENCE [LARGE SCALE GENOMIC DNA]</scope>
    <source>
        <strain evidence="2 3">WH 0003</strain>
    </source>
</reference>
<accession>G5J7C2</accession>
<evidence type="ECO:0000313" key="2">
    <source>
        <dbReference type="EMBL" id="EHJ11918.1"/>
    </source>
</evidence>
<dbReference type="Pfam" id="PF05050">
    <property type="entry name" value="Methyltransf_21"/>
    <property type="match status" value="1"/>
</dbReference>
<protein>
    <submittedName>
        <fullName evidence="2">Methyltransferase FkbM</fullName>
    </submittedName>
</protein>
<dbReference type="NCBIfam" id="TIGR01444">
    <property type="entry name" value="fkbM_fam"/>
    <property type="match status" value="1"/>
</dbReference>
<dbReference type="AlphaFoldDB" id="G5J7C2"/>
<dbReference type="RefSeq" id="WP_007311423.1">
    <property type="nucleotide sequence ID" value="NZ_AESD01000497.1"/>
</dbReference>
<dbReference type="Gene3D" id="3.40.50.150">
    <property type="entry name" value="Vaccinia Virus protein VP39"/>
    <property type="match status" value="1"/>
</dbReference>
<dbReference type="GO" id="GO:0008168">
    <property type="term" value="F:methyltransferase activity"/>
    <property type="evidence" value="ECO:0007669"/>
    <property type="project" value="UniProtKB-KW"/>
</dbReference>
<dbReference type="Proteomes" id="UP000003477">
    <property type="component" value="Unassembled WGS sequence"/>
</dbReference>
<evidence type="ECO:0000313" key="3">
    <source>
        <dbReference type="Proteomes" id="UP000003477"/>
    </source>
</evidence>